<gene>
    <name evidence="2" type="ORF">S01H4_18238</name>
</gene>
<organism evidence="2">
    <name type="scientific">marine sediment metagenome</name>
    <dbReference type="NCBI Taxonomy" id="412755"/>
    <lineage>
        <taxon>unclassified sequences</taxon>
        <taxon>metagenomes</taxon>
        <taxon>ecological metagenomes</taxon>
    </lineage>
</organism>
<evidence type="ECO:0000256" key="1">
    <source>
        <dbReference type="SAM" id="Phobius"/>
    </source>
</evidence>
<sequence length="160" mass="18225">MGTTGAAMILIRPLLVTNSERKSKVHTVLFFIAIVANCGGLLTPLGDPPLFLLYLRGAPFTWFFELLPEWLFINISLLLIYYIVDLYFYKREAPEDIKQDLEKKILTSARNSITVMQCCSEEKQTTEAEKTLRLVKQYSGLRAACNVLTLNFKLFSLLPI</sequence>
<dbReference type="EMBL" id="BART01008075">
    <property type="protein sequence ID" value="GAG68322.1"/>
    <property type="molecule type" value="Genomic_DNA"/>
</dbReference>
<accession>X1AET2</accession>
<keyword evidence="1" id="KW-0472">Membrane</keyword>
<dbReference type="AlphaFoldDB" id="X1AET2"/>
<keyword evidence="1" id="KW-1133">Transmembrane helix</keyword>
<dbReference type="InterPro" id="IPR031566">
    <property type="entry name" value="CitMHS_2"/>
</dbReference>
<feature type="transmembrane region" description="Helical" evidence="1">
    <location>
        <begin position="28"/>
        <end position="46"/>
    </location>
</feature>
<comment type="caution">
    <text evidence="2">The sequence shown here is derived from an EMBL/GenBank/DDBJ whole genome shotgun (WGS) entry which is preliminary data.</text>
</comment>
<proteinExistence type="predicted"/>
<reference evidence="2" key="1">
    <citation type="journal article" date="2014" name="Front. Microbiol.">
        <title>High frequency of phylogenetically diverse reductive dehalogenase-homologous genes in deep subseafloor sedimentary metagenomes.</title>
        <authorList>
            <person name="Kawai M."/>
            <person name="Futagami T."/>
            <person name="Toyoda A."/>
            <person name="Takaki Y."/>
            <person name="Nishi S."/>
            <person name="Hori S."/>
            <person name="Arai W."/>
            <person name="Tsubouchi T."/>
            <person name="Morono Y."/>
            <person name="Uchiyama I."/>
            <person name="Ito T."/>
            <person name="Fujiyama A."/>
            <person name="Inagaki F."/>
            <person name="Takami H."/>
        </authorList>
    </citation>
    <scope>NUCLEOTIDE SEQUENCE</scope>
    <source>
        <strain evidence="2">Expedition CK06-06</strain>
    </source>
</reference>
<evidence type="ECO:0000313" key="2">
    <source>
        <dbReference type="EMBL" id="GAG68322.1"/>
    </source>
</evidence>
<evidence type="ECO:0008006" key="3">
    <source>
        <dbReference type="Google" id="ProtNLM"/>
    </source>
</evidence>
<keyword evidence="1" id="KW-0812">Transmembrane</keyword>
<protein>
    <recommendedName>
        <fullName evidence="3">Citrate transporter-like domain-containing protein</fullName>
    </recommendedName>
</protein>
<feature type="transmembrane region" description="Helical" evidence="1">
    <location>
        <begin position="70"/>
        <end position="89"/>
    </location>
</feature>
<dbReference type="Pfam" id="PF16980">
    <property type="entry name" value="CitMHS_2"/>
    <property type="match status" value="1"/>
</dbReference>
<name>X1AET2_9ZZZZ</name>